<dbReference type="STRING" id="1085623.GNIT_1078"/>
<evidence type="ECO:0000313" key="3">
    <source>
        <dbReference type="Proteomes" id="UP000009282"/>
    </source>
</evidence>
<reference evidence="2 3" key="1">
    <citation type="journal article" date="2011" name="J. Bacteriol.">
        <title>Complete genome sequence of seawater bacterium Glaciecola nitratireducens FR1064T.</title>
        <authorList>
            <person name="Bian F."/>
            <person name="Qin Q.L."/>
            <person name="Xie B.B."/>
            <person name="Shu Y.L."/>
            <person name="Zhang X.Y."/>
            <person name="Yu Y."/>
            <person name="Chen B."/>
            <person name="Chen X.L."/>
            <person name="Zhou B.C."/>
            <person name="Zhang Y.Z."/>
        </authorList>
    </citation>
    <scope>NUCLEOTIDE SEQUENCE [LARGE SCALE GENOMIC DNA]</scope>
    <source>
        <strain evidence="3">JCM 12485 / KCTC 12276 / FR1064</strain>
    </source>
</reference>
<evidence type="ECO:0000256" key="1">
    <source>
        <dbReference type="SAM" id="Phobius"/>
    </source>
</evidence>
<dbReference type="KEGG" id="gni:GNIT_1078"/>
<feature type="transmembrane region" description="Helical" evidence="1">
    <location>
        <begin position="47"/>
        <end position="65"/>
    </location>
</feature>
<feature type="transmembrane region" description="Helical" evidence="1">
    <location>
        <begin position="21"/>
        <end position="41"/>
    </location>
</feature>
<keyword evidence="3" id="KW-1185">Reference proteome</keyword>
<organism evidence="2 3">
    <name type="scientific">Glaciecola nitratireducens (strain JCM 12485 / KCTC 12276 / FR1064)</name>
    <dbReference type="NCBI Taxonomy" id="1085623"/>
    <lineage>
        <taxon>Bacteria</taxon>
        <taxon>Pseudomonadati</taxon>
        <taxon>Pseudomonadota</taxon>
        <taxon>Gammaproteobacteria</taxon>
        <taxon>Alteromonadales</taxon>
        <taxon>Alteromonadaceae</taxon>
        <taxon>Brumicola</taxon>
    </lineage>
</organism>
<gene>
    <name evidence="2" type="ordered locus">GNIT_1078</name>
</gene>
<keyword evidence="1" id="KW-1133">Transmembrane helix</keyword>
<evidence type="ECO:0000313" key="2">
    <source>
        <dbReference type="EMBL" id="AEP29210.1"/>
    </source>
</evidence>
<name>G4QG43_GLANF</name>
<dbReference type="AlphaFoldDB" id="G4QG43"/>
<dbReference type="HOGENOM" id="CLU_1487051_0_0_6"/>
<protein>
    <submittedName>
        <fullName evidence="2">Uncharacterized protein</fullName>
    </submittedName>
</protein>
<accession>G4QG43</accession>
<dbReference type="Proteomes" id="UP000009282">
    <property type="component" value="Chromosome"/>
</dbReference>
<keyword evidence="1" id="KW-0812">Transmembrane</keyword>
<sequence>MYCKELRFNSIITITATRYDFGLVDFFNYCVVPLLLCWSLPNGITPNLYLLQFAFTAMLSIWFVYRVSSNTKLTTHFAICMRQQEILLCDAPMDKIFDNEKQNANKYLDIDNSKVEGDYQLDFRSRCTQFCIFLVLESKQQKLESQTLLFKWQLSEQHYRALTSAIARNAAIEFNLRSKLT</sequence>
<proteinExistence type="predicted"/>
<dbReference type="EMBL" id="CP003060">
    <property type="protein sequence ID" value="AEP29210.1"/>
    <property type="molecule type" value="Genomic_DNA"/>
</dbReference>
<keyword evidence="1" id="KW-0472">Membrane</keyword>